<organism evidence="1 2">
    <name type="scientific">Hyphomonas johnsonii MHS-2</name>
    <dbReference type="NCBI Taxonomy" id="1280950"/>
    <lineage>
        <taxon>Bacteria</taxon>
        <taxon>Pseudomonadati</taxon>
        <taxon>Pseudomonadota</taxon>
        <taxon>Alphaproteobacteria</taxon>
        <taxon>Hyphomonadales</taxon>
        <taxon>Hyphomonadaceae</taxon>
        <taxon>Hyphomonas</taxon>
    </lineage>
</organism>
<dbReference type="eggNOG" id="COG0824">
    <property type="taxonomic scope" value="Bacteria"/>
</dbReference>
<accession>A0A059FHH8</accession>
<dbReference type="PANTHER" id="PTHR12475:SF4">
    <property type="entry name" value="PROTEIN THEM6"/>
    <property type="match status" value="1"/>
</dbReference>
<sequence>MNLFFRFLRIFLPAYFSGRRTEPFDVHVIRSAVWLGDQDPMGHMTNSRYSSFTDLAMLNYIARTGFLHVFRKRGWMPVIQAEALTFYRMMQFPQKFEVRTEPVGWEGSYILFRHTFVSGGKVVAESRMVARLVGRKKERVTIDMVFDGYGLHLDAPEIPANYRSMLDDLKARPADVAS</sequence>
<comment type="caution">
    <text evidence="1">The sequence shown here is derived from an EMBL/GenBank/DDBJ whole genome shotgun (WGS) entry which is preliminary data.</text>
</comment>
<dbReference type="PANTHER" id="PTHR12475">
    <property type="match status" value="1"/>
</dbReference>
<dbReference type="InterPro" id="IPR029069">
    <property type="entry name" value="HotDog_dom_sf"/>
</dbReference>
<evidence type="ECO:0000313" key="1">
    <source>
        <dbReference type="EMBL" id="KCZ90042.1"/>
    </source>
</evidence>
<dbReference type="OrthoDB" id="3727779at2"/>
<keyword evidence="2" id="KW-1185">Reference proteome</keyword>
<proteinExistence type="predicted"/>
<dbReference type="Gene3D" id="3.10.129.10">
    <property type="entry name" value="Hotdog Thioesterase"/>
    <property type="match status" value="1"/>
</dbReference>
<evidence type="ECO:0000313" key="2">
    <source>
        <dbReference type="Proteomes" id="UP000025171"/>
    </source>
</evidence>
<dbReference type="AlphaFoldDB" id="A0A059FHH8"/>
<dbReference type="SUPFAM" id="SSF54637">
    <property type="entry name" value="Thioesterase/thiol ester dehydrase-isomerase"/>
    <property type="match status" value="1"/>
</dbReference>
<dbReference type="Pfam" id="PF13279">
    <property type="entry name" value="4HBT_2"/>
    <property type="match status" value="1"/>
</dbReference>
<dbReference type="InterPro" id="IPR051490">
    <property type="entry name" value="THEM6_lcsJ_thioesterase"/>
</dbReference>
<protein>
    <recommendedName>
        <fullName evidence="3">Thioesterase</fullName>
    </recommendedName>
</protein>
<evidence type="ECO:0008006" key="3">
    <source>
        <dbReference type="Google" id="ProtNLM"/>
    </source>
</evidence>
<dbReference type="PATRIC" id="fig|1280950.3.peg.2788"/>
<gene>
    <name evidence="1" type="ORF">HJO_13871</name>
</gene>
<reference evidence="1 2" key="1">
    <citation type="journal article" date="2014" name="Antonie Van Leeuwenhoek">
        <title>Hyphomonas beringensis sp. nov. and Hyphomonas chukchiensis sp. nov., isolated from surface seawater of the Bering Sea and Chukchi Sea.</title>
        <authorList>
            <person name="Li C."/>
            <person name="Lai Q."/>
            <person name="Li G."/>
            <person name="Dong C."/>
            <person name="Wang J."/>
            <person name="Liao Y."/>
            <person name="Shao Z."/>
        </authorList>
    </citation>
    <scope>NUCLEOTIDE SEQUENCE [LARGE SCALE GENOMIC DNA]</scope>
    <source>
        <strain evidence="1 2">MHS-2</strain>
    </source>
</reference>
<dbReference type="STRING" id="1280950.HJO_13871"/>
<name>A0A059FHH8_9PROT</name>
<dbReference type="EMBL" id="ARYK01000007">
    <property type="protein sequence ID" value="KCZ90042.1"/>
    <property type="molecule type" value="Genomic_DNA"/>
</dbReference>
<dbReference type="RefSeq" id="WP_051618628.1">
    <property type="nucleotide sequence ID" value="NZ_ARYK01000007.1"/>
</dbReference>
<dbReference type="Proteomes" id="UP000025171">
    <property type="component" value="Unassembled WGS sequence"/>
</dbReference>
<dbReference type="CDD" id="cd00586">
    <property type="entry name" value="4HBT"/>
    <property type="match status" value="1"/>
</dbReference>